<dbReference type="PANTHER" id="PTHR21110:SF0">
    <property type="entry name" value="PHOSPHOPENTOMUTASE"/>
    <property type="match status" value="1"/>
</dbReference>
<sequence length="299" mass="33368">MSVIFLFIDGVGLGDEEAHNPFVKNSYDAFARMTDGQAFTHKAEPFLNGKHLFKPVDATLGIEGLPQSGTGQTALFTGENAPGKIGKHFGPFPHSGIKHLLREQSIFNKAQKQSCSCHFMNAYPDIFFEKSGKRNRWSCTTLMAKSAGLPLNNTESVKKENAITAGITQQGWREKLNIEIPEIDPEKAAQRLLEKGKYYDLILYEYYLTDKAGHSQNHEDAQRVLSIYNRFLSELIRTKRTEETLVLSSDHGNVEDLSTKTHTFNQVPLFVYGPGASAFEDAESIMDITPGILNILEHG</sequence>
<accession>A0A6M1T2Z7</accession>
<name>A0A6M1T2Z7_9BACT</name>
<dbReference type="AlphaFoldDB" id="A0A6M1T2Z7"/>
<dbReference type="GO" id="GO:0043094">
    <property type="term" value="P:metabolic compound salvage"/>
    <property type="evidence" value="ECO:0007669"/>
    <property type="project" value="InterPro"/>
</dbReference>
<keyword evidence="2" id="KW-0479">Metal-binding</keyword>
<dbReference type="Pfam" id="PF01676">
    <property type="entry name" value="Metalloenzyme"/>
    <property type="match status" value="1"/>
</dbReference>
<keyword evidence="3" id="KW-0464">Manganese</keyword>
<dbReference type="InterPro" id="IPR017850">
    <property type="entry name" value="Alkaline_phosphatase_core_sf"/>
</dbReference>
<dbReference type="RefSeq" id="WP_165143589.1">
    <property type="nucleotide sequence ID" value="NZ_JAALLT010000004.1"/>
</dbReference>
<dbReference type="InterPro" id="IPR006124">
    <property type="entry name" value="Metalloenzyme"/>
</dbReference>
<dbReference type="EMBL" id="JAALLT010000004">
    <property type="protein sequence ID" value="NGP77894.1"/>
    <property type="molecule type" value="Genomic_DNA"/>
</dbReference>
<comment type="similarity">
    <text evidence="1">Belongs to the phosphopentomutase family.</text>
</comment>
<evidence type="ECO:0000259" key="4">
    <source>
        <dbReference type="Pfam" id="PF01676"/>
    </source>
</evidence>
<keyword evidence="6" id="KW-1185">Reference proteome</keyword>
<dbReference type="Gene3D" id="3.40.720.10">
    <property type="entry name" value="Alkaline Phosphatase, subunit A"/>
    <property type="match status" value="1"/>
</dbReference>
<gene>
    <name evidence="5" type="ORF">G3570_14695</name>
</gene>
<dbReference type="GO" id="GO:0008973">
    <property type="term" value="F:phosphopentomutase activity"/>
    <property type="evidence" value="ECO:0007669"/>
    <property type="project" value="InterPro"/>
</dbReference>
<dbReference type="GO" id="GO:0009117">
    <property type="term" value="P:nucleotide metabolic process"/>
    <property type="evidence" value="ECO:0007669"/>
    <property type="project" value="InterPro"/>
</dbReference>
<dbReference type="Proteomes" id="UP000473278">
    <property type="component" value="Unassembled WGS sequence"/>
</dbReference>
<dbReference type="GO" id="GO:0000287">
    <property type="term" value="F:magnesium ion binding"/>
    <property type="evidence" value="ECO:0007669"/>
    <property type="project" value="InterPro"/>
</dbReference>
<feature type="domain" description="Metalloenzyme" evidence="4">
    <location>
        <begin position="76"/>
        <end position="296"/>
    </location>
</feature>
<evidence type="ECO:0000313" key="6">
    <source>
        <dbReference type="Proteomes" id="UP000473278"/>
    </source>
</evidence>
<evidence type="ECO:0000256" key="3">
    <source>
        <dbReference type="ARBA" id="ARBA00023211"/>
    </source>
</evidence>
<evidence type="ECO:0000256" key="2">
    <source>
        <dbReference type="ARBA" id="ARBA00022723"/>
    </source>
</evidence>
<dbReference type="SUPFAM" id="SSF53649">
    <property type="entry name" value="Alkaline phosphatase-like"/>
    <property type="match status" value="1"/>
</dbReference>
<evidence type="ECO:0000256" key="1">
    <source>
        <dbReference type="ARBA" id="ARBA00010373"/>
    </source>
</evidence>
<dbReference type="InterPro" id="IPR010045">
    <property type="entry name" value="DeoB"/>
</dbReference>
<proteinExistence type="inferred from homology"/>
<protein>
    <recommendedName>
        <fullName evidence="4">Metalloenzyme domain-containing protein</fullName>
    </recommendedName>
</protein>
<dbReference type="GO" id="GO:0005829">
    <property type="term" value="C:cytosol"/>
    <property type="evidence" value="ECO:0007669"/>
    <property type="project" value="TreeGrafter"/>
</dbReference>
<evidence type="ECO:0000313" key="5">
    <source>
        <dbReference type="EMBL" id="NGP77894.1"/>
    </source>
</evidence>
<organism evidence="5 6">
    <name type="scientific">Halalkalibaculum roseum</name>
    <dbReference type="NCBI Taxonomy" id="2709311"/>
    <lineage>
        <taxon>Bacteria</taxon>
        <taxon>Pseudomonadati</taxon>
        <taxon>Balneolota</taxon>
        <taxon>Balneolia</taxon>
        <taxon>Balneolales</taxon>
        <taxon>Balneolaceae</taxon>
        <taxon>Halalkalibaculum</taxon>
    </lineage>
</organism>
<dbReference type="PANTHER" id="PTHR21110">
    <property type="entry name" value="PHOSPHOPENTOMUTASE"/>
    <property type="match status" value="1"/>
</dbReference>
<comment type="caution">
    <text evidence="5">The sequence shown here is derived from an EMBL/GenBank/DDBJ whole genome shotgun (WGS) entry which is preliminary data.</text>
</comment>
<reference evidence="5 6" key="1">
    <citation type="submission" date="2020-02" db="EMBL/GenBank/DDBJ databases">
        <title>Balneolaceae bacterium YR4-1, complete genome.</title>
        <authorList>
            <person name="Li Y."/>
            <person name="Wu S."/>
        </authorList>
    </citation>
    <scope>NUCLEOTIDE SEQUENCE [LARGE SCALE GENOMIC DNA]</scope>
    <source>
        <strain evidence="5 6">YR4-1</strain>
    </source>
</reference>